<sequence length="220" mass="24402">MVRYAQLARCLSSTAGALQRSRSSTERFSEVVSETRRSFPRAGPSKYTLPVEVNTPPGKISQRKTRPLLRPSRSETPPEARPMRSYPHPPPPTPEQPLVRQGPWQPTKKLTYSAMAGLRALHQFDSERFSKAALSKKFGISHEAVTRILKSKFRDDKSAGGLEGIDALQHGLAFGQEEAMGGLDKPTLKGTKWDRDPGTSENVSPVPSIMRAIQESRRGR</sequence>
<dbReference type="EMBL" id="AWGJ01000012">
    <property type="protein sequence ID" value="ODN73874.1"/>
    <property type="molecule type" value="Genomic_DNA"/>
</dbReference>
<name>A0A1E3HC28_9TREE</name>
<dbReference type="GeneID" id="30158699"/>
<gene>
    <name evidence="5" type="ORF">L202_07390</name>
</gene>
<evidence type="ECO:0000256" key="2">
    <source>
        <dbReference type="ARBA" id="ARBA00010895"/>
    </source>
</evidence>
<feature type="region of interest" description="Disordered" evidence="4">
    <location>
        <begin position="179"/>
        <end position="220"/>
    </location>
</feature>
<dbReference type="AlphaFoldDB" id="A0A1E3HC28"/>
<accession>A0A1E3HC28</accession>
<dbReference type="Proteomes" id="UP000094065">
    <property type="component" value="Unassembled WGS sequence"/>
</dbReference>
<feature type="region of interest" description="Disordered" evidence="4">
    <location>
        <begin position="15"/>
        <end position="103"/>
    </location>
</feature>
<dbReference type="STRING" id="1295533.A0A1E3HC28"/>
<feature type="compositionally biased region" description="Basic and acidic residues" evidence="4">
    <location>
        <begin position="72"/>
        <end position="82"/>
    </location>
</feature>
<dbReference type="Pfam" id="PF06413">
    <property type="entry name" value="Neugrin"/>
    <property type="match status" value="1"/>
</dbReference>
<dbReference type="InterPro" id="IPR010487">
    <property type="entry name" value="NGRN/Rrg9"/>
</dbReference>
<comment type="caution">
    <text evidence="5">The sequence shown here is derived from an EMBL/GenBank/DDBJ whole genome shotgun (WGS) entry which is preliminary data.</text>
</comment>
<feature type="compositionally biased region" description="Basic and acidic residues" evidence="4">
    <location>
        <begin position="23"/>
        <end position="37"/>
    </location>
</feature>
<dbReference type="GO" id="GO:0005634">
    <property type="term" value="C:nucleus"/>
    <property type="evidence" value="ECO:0007669"/>
    <property type="project" value="TreeGrafter"/>
</dbReference>
<evidence type="ECO:0000256" key="3">
    <source>
        <dbReference type="ARBA" id="ARBA00013566"/>
    </source>
</evidence>
<protein>
    <recommendedName>
        <fullName evidence="3">Required for respiratory growth protein 9, mitochondrial</fullName>
    </recommendedName>
</protein>
<comment type="function">
    <text evidence="1">Required for respiratory activity and maintenance and expression of the mitochondrial genome.</text>
</comment>
<proteinExistence type="inferred from homology"/>
<keyword evidence="6" id="KW-1185">Reference proteome</keyword>
<evidence type="ECO:0000256" key="4">
    <source>
        <dbReference type="SAM" id="MobiDB-lite"/>
    </source>
</evidence>
<organism evidence="5 6">
    <name type="scientific">Cryptococcus amylolentus CBS 6039</name>
    <dbReference type="NCBI Taxonomy" id="1295533"/>
    <lineage>
        <taxon>Eukaryota</taxon>
        <taxon>Fungi</taxon>
        <taxon>Dikarya</taxon>
        <taxon>Basidiomycota</taxon>
        <taxon>Agaricomycotina</taxon>
        <taxon>Tremellomycetes</taxon>
        <taxon>Tremellales</taxon>
        <taxon>Cryptococcaceae</taxon>
        <taxon>Cryptococcus</taxon>
    </lineage>
</organism>
<reference evidence="5 6" key="1">
    <citation type="submission" date="2016-06" db="EMBL/GenBank/DDBJ databases">
        <title>Evolution of pathogenesis and genome organization in the Tremellales.</title>
        <authorList>
            <person name="Cuomo C."/>
            <person name="Litvintseva A."/>
            <person name="Heitman J."/>
            <person name="Chen Y."/>
            <person name="Sun S."/>
            <person name="Springer D."/>
            <person name="Dromer F."/>
            <person name="Young S."/>
            <person name="Zeng Q."/>
            <person name="Chapman S."/>
            <person name="Gujja S."/>
            <person name="Saif S."/>
            <person name="Birren B."/>
        </authorList>
    </citation>
    <scope>NUCLEOTIDE SEQUENCE [LARGE SCALE GENOMIC DNA]</scope>
    <source>
        <strain evidence="5 6">CBS 6039</strain>
    </source>
</reference>
<evidence type="ECO:0000313" key="6">
    <source>
        <dbReference type="Proteomes" id="UP000094065"/>
    </source>
</evidence>
<dbReference type="OrthoDB" id="5578174at2759"/>
<evidence type="ECO:0000313" key="5">
    <source>
        <dbReference type="EMBL" id="ODN73874.1"/>
    </source>
</evidence>
<comment type="similarity">
    <text evidence="2">Belongs to the RRG9 family.</text>
</comment>
<dbReference type="PANTHER" id="PTHR13475">
    <property type="entry name" value="NEUGRIN"/>
    <property type="match status" value="1"/>
</dbReference>
<dbReference type="RefSeq" id="XP_018989736.1">
    <property type="nucleotide sequence ID" value="XM_019142093.1"/>
</dbReference>
<evidence type="ECO:0000256" key="1">
    <source>
        <dbReference type="ARBA" id="ARBA00003548"/>
    </source>
</evidence>
<dbReference type="PANTHER" id="PTHR13475:SF3">
    <property type="entry name" value="NEUGRIN"/>
    <property type="match status" value="1"/>
</dbReference>